<evidence type="ECO:0000313" key="2">
    <source>
        <dbReference type="Proteomes" id="UP000266673"/>
    </source>
</evidence>
<accession>A0A397VFF4</accession>
<gene>
    <name evidence="1" type="ORF">C2G38_2082522</name>
</gene>
<dbReference type="Proteomes" id="UP000266673">
    <property type="component" value="Unassembled WGS sequence"/>
</dbReference>
<reference evidence="1 2" key="1">
    <citation type="submission" date="2018-06" db="EMBL/GenBank/DDBJ databases">
        <title>Comparative genomics reveals the genomic features of Rhizophagus irregularis, R. cerebriforme, R. diaphanum and Gigaspora rosea, and their symbiotic lifestyle signature.</title>
        <authorList>
            <person name="Morin E."/>
            <person name="San Clemente H."/>
            <person name="Chen E.C.H."/>
            <person name="De La Providencia I."/>
            <person name="Hainaut M."/>
            <person name="Kuo A."/>
            <person name="Kohler A."/>
            <person name="Murat C."/>
            <person name="Tang N."/>
            <person name="Roy S."/>
            <person name="Loubradou J."/>
            <person name="Henrissat B."/>
            <person name="Grigoriev I.V."/>
            <person name="Corradi N."/>
            <person name="Roux C."/>
            <person name="Martin F.M."/>
        </authorList>
    </citation>
    <scope>NUCLEOTIDE SEQUENCE [LARGE SCALE GENOMIC DNA]</scope>
    <source>
        <strain evidence="1 2">DAOM 194757</strain>
    </source>
</reference>
<proteinExistence type="predicted"/>
<comment type="caution">
    <text evidence="1">The sequence shown here is derived from an EMBL/GenBank/DDBJ whole genome shotgun (WGS) entry which is preliminary data.</text>
</comment>
<dbReference type="EMBL" id="QKWP01000459">
    <property type="protein sequence ID" value="RIB19699.1"/>
    <property type="molecule type" value="Genomic_DNA"/>
</dbReference>
<feature type="non-terminal residue" evidence="1">
    <location>
        <position position="53"/>
    </location>
</feature>
<keyword evidence="2" id="KW-1185">Reference proteome</keyword>
<name>A0A397VFF4_9GLOM</name>
<dbReference type="AlphaFoldDB" id="A0A397VFF4"/>
<protein>
    <submittedName>
        <fullName evidence="1">Uncharacterized protein</fullName>
    </submittedName>
</protein>
<evidence type="ECO:0000313" key="1">
    <source>
        <dbReference type="EMBL" id="RIB19699.1"/>
    </source>
</evidence>
<organism evidence="1 2">
    <name type="scientific">Gigaspora rosea</name>
    <dbReference type="NCBI Taxonomy" id="44941"/>
    <lineage>
        <taxon>Eukaryota</taxon>
        <taxon>Fungi</taxon>
        <taxon>Fungi incertae sedis</taxon>
        <taxon>Mucoromycota</taxon>
        <taxon>Glomeromycotina</taxon>
        <taxon>Glomeromycetes</taxon>
        <taxon>Diversisporales</taxon>
        <taxon>Gigasporaceae</taxon>
        <taxon>Gigaspora</taxon>
    </lineage>
</organism>
<sequence length="53" mass="6540">MKFVLLFCNCKTEKVFITINFEICYFWTLWVLKMACSILSNWRWYFIHPIKLG</sequence>